<dbReference type="EMBL" id="HBUF01357508">
    <property type="protein sequence ID" value="CAG6718537.1"/>
    <property type="molecule type" value="Transcribed_RNA"/>
</dbReference>
<organism evidence="1">
    <name type="scientific">Cacopsylla melanoneura</name>
    <dbReference type="NCBI Taxonomy" id="428564"/>
    <lineage>
        <taxon>Eukaryota</taxon>
        <taxon>Metazoa</taxon>
        <taxon>Ecdysozoa</taxon>
        <taxon>Arthropoda</taxon>
        <taxon>Hexapoda</taxon>
        <taxon>Insecta</taxon>
        <taxon>Pterygota</taxon>
        <taxon>Neoptera</taxon>
        <taxon>Paraneoptera</taxon>
        <taxon>Hemiptera</taxon>
        <taxon>Sternorrhyncha</taxon>
        <taxon>Psylloidea</taxon>
        <taxon>Psyllidae</taxon>
        <taxon>Psyllinae</taxon>
        <taxon>Cacopsylla</taxon>
    </lineage>
</organism>
<accession>A0A8D8V944</accession>
<evidence type="ECO:0000313" key="1">
    <source>
        <dbReference type="EMBL" id="CAG6718537.1"/>
    </source>
</evidence>
<protein>
    <submittedName>
        <fullName evidence="1">Uncharacterized protein</fullName>
    </submittedName>
</protein>
<sequence length="154" mass="17539">MFFTIIVEKITQLSIFLLTKKRTLFCFENFKIQEVTKISCAMHCARSSIQKSNTLVLNSILNAKPCANKFREIYLFTQMSTNQSTALCSLLPTVNSLELPHAPLLSLISRDWQTRKRKGEILSLGTRYGIGNRNKTQKSLSSSFNIFNNLLPMV</sequence>
<reference evidence="1" key="1">
    <citation type="submission" date="2021-05" db="EMBL/GenBank/DDBJ databases">
        <authorList>
            <person name="Alioto T."/>
            <person name="Alioto T."/>
            <person name="Gomez Garrido J."/>
        </authorList>
    </citation>
    <scope>NUCLEOTIDE SEQUENCE</scope>
</reference>
<proteinExistence type="predicted"/>
<dbReference type="AlphaFoldDB" id="A0A8D8V944"/>
<name>A0A8D8V944_9HEMI</name>